<name>A0A818ZUV3_9BILA</name>
<sequence length="501" mass="56138">MKKTILKALPKELDVIFVNENSRMPKVLRTHLNHLEMHRRCQHDSQLAIIFYFKEGYFSQETASTIDSTLDTMKSEASSPSEKTSQCLLFSPKHLSLDGLNLNERKRKNEETPKFFSKKKHILPFRGIPDEVGSISSSGSDTIAGASKNTNDIVLSPIPTTSTFTDRNRNFFQAAHSQKNDLIEQSIDAQSQKAIDTSLKRTTTSSLKTKTTTGGFKDKNNLSESQYPETNIYTSTISNISRAPHDETNVLIQPVVDHFVSPIYAYDSLSKPGESGFVSPHSALIARTEFDATDFGLQCHKALHFSDERNSTSSKTDKTAASLKETENIVVSEHLTTADNCFDTNSNRFEAAHQQIGDFVEKILNRFISPNHETYDVVNAKDDNFSKPNQSPSGLIGKNNISGLSGGTACDIEENNVENVNASSEIGELLKEIKMNYDLTIGGISKRIDEQQRILNDLIKEKNNAETRFYDALEKKCSQWIKKKTSRGKKKRIGQLKIKIR</sequence>
<evidence type="ECO:0000313" key="3">
    <source>
        <dbReference type="Proteomes" id="UP000663869"/>
    </source>
</evidence>
<comment type="caution">
    <text evidence="1">The sequence shown here is derived from an EMBL/GenBank/DDBJ whole genome shotgun (WGS) entry which is preliminary data.</text>
</comment>
<proteinExistence type="predicted"/>
<dbReference type="AlphaFoldDB" id="A0A818ZUV3"/>
<reference evidence="1" key="1">
    <citation type="submission" date="2021-02" db="EMBL/GenBank/DDBJ databases">
        <authorList>
            <person name="Nowell W R."/>
        </authorList>
    </citation>
    <scope>NUCLEOTIDE SEQUENCE</scope>
</reference>
<protein>
    <submittedName>
        <fullName evidence="1">Uncharacterized protein</fullName>
    </submittedName>
</protein>
<accession>A0A818ZUV3</accession>
<dbReference type="Proteomes" id="UP000663862">
    <property type="component" value="Unassembled WGS sequence"/>
</dbReference>
<evidence type="ECO:0000313" key="1">
    <source>
        <dbReference type="EMBL" id="CAF3774788.1"/>
    </source>
</evidence>
<evidence type="ECO:0000313" key="2">
    <source>
        <dbReference type="EMBL" id="CAF4625360.1"/>
    </source>
</evidence>
<organism evidence="1 3">
    <name type="scientific">Rotaria socialis</name>
    <dbReference type="NCBI Taxonomy" id="392032"/>
    <lineage>
        <taxon>Eukaryota</taxon>
        <taxon>Metazoa</taxon>
        <taxon>Spiralia</taxon>
        <taxon>Gnathifera</taxon>
        <taxon>Rotifera</taxon>
        <taxon>Eurotatoria</taxon>
        <taxon>Bdelloidea</taxon>
        <taxon>Philodinida</taxon>
        <taxon>Philodinidae</taxon>
        <taxon>Rotaria</taxon>
    </lineage>
</organism>
<dbReference type="EMBL" id="CAJNYU010004595">
    <property type="protein sequence ID" value="CAF3774788.1"/>
    <property type="molecule type" value="Genomic_DNA"/>
</dbReference>
<dbReference type="Proteomes" id="UP000663869">
    <property type="component" value="Unassembled WGS sequence"/>
</dbReference>
<gene>
    <name evidence="1" type="ORF">FME351_LOCUS32161</name>
    <name evidence="2" type="ORF">TSG867_LOCUS29279</name>
</gene>
<dbReference type="EMBL" id="CAJOBQ010004039">
    <property type="protein sequence ID" value="CAF4625360.1"/>
    <property type="molecule type" value="Genomic_DNA"/>
</dbReference>